<feature type="domain" description="Peptidase S1" evidence="5">
    <location>
        <begin position="29"/>
        <end position="269"/>
    </location>
</feature>
<keyword evidence="7" id="KW-1185">Reference proteome</keyword>
<dbReference type="GO" id="GO:0006508">
    <property type="term" value="P:proteolysis"/>
    <property type="evidence" value="ECO:0007669"/>
    <property type="project" value="UniProtKB-KW"/>
</dbReference>
<dbReference type="STRING" id="133412.A0A1R1YGL5"/>
<dbReference type="PROSITE" id="PS00134">
    <property type="entry name" value="TRYPSIN_HIS"/>
    <property type="match status" value="1"/>
</dbReference>
<dbReference type="InterPro" id="IPR001314">
    <property type="entry name" value="Peptidase_S1A"/>
</dbReference>
<dbReference type="InterPro" id="IPR018114">
    <property type="entry name" value="TRYPSIN_HIS"/>
</dbReference>
<evidence type="ECO:0000256" key="2">
    <source>
        <dbReference type="ARBA" id="ARBA00023157"/>
    </source>
</evidence>
<evidence type="ECO:0000259" key="5">
    <source>
        <dbReference type="PROSITE" id="PS50240"/>
    </source>
</evidence>
<evidence type="ECO:0000256" key="1">
    <source>
        <dbReference type="ARBA" id="ARBA00007664"/>
    </source>
</evidence>
<name>A0A1R1YGL5_9FUNG</name>
<feature type="region of interest" description="Disordered" evidence="4">
    <location>
        <begin position="298"/>
        <end position="328"/>
    </location>
</feature>
<dbReference type="PROSITE" id="PS00135">
    <property type="entry name" value="TRYPSIN_SER"/>
    <property type="match status" value="1"/>
</dbReference>
<dbReference type="PANTHER" id="PTHR24276">
    <property type="entry name" value="POLYSERASE-RELATED"/>
    <property type="match status" value="1"/>
</dbReference>
<dbReference type="CDD" id="cd00190">
    <property type="entry name" value="Tryp_SPc"/>
    <property type="match status" value="1"/>
</dbReference>
<accession>A0A1R1YGL5</accession>
<comment type="similarity">
    <text evidence="1">Belongs to the peptidase S1 family.</text>
</comment>
<evidence type="ECO:0000256" key="4">
    <source>
        <dbReference type="SAM" id="MobiDB-lite"/>
    </source>
</evidence>
<evidence type="ECO:0000256" key="3">
    <source>
        <dbReference type="RuleBase" id="RU363034"/>
    </source>
</evidence>
<dbReference type="PROSITE" id="PS50240">
    <property type="entry name" value="TRYPSIN_DOM"/>
    <property type="match status" value="1"/>
</dbReference>
<dbReference type="FunFam" id="2.40.10.10:FF:000068">
    <property type="entry name" value="transmembrane protease serine 2"/>
    <property type="match status" value="1"/>
</dbReference>
<evidence type="ECO:0000313" key="7">
    <source>
        <dbReference type="Proteomes" id="UP000187283"/>
    </source>
</evidence>
<dbReference type="PRINTS" id="PR00722">
    <property type="entry name" value="CHYMOTRYPSIN"/>
</dbReference>
<dbReference type="SUPFAM" id="SSF50494">
    <property type="entry name" value="Trypsin-like serine proteases"/>
    <property type="match status" value="1"/>
</dbReference>
<dbReference type="SMART" id="SM00020">
    <property type="entry name" value="Tryp_SPc"/>
    <property type="match status" value="1"/>
</dbReference>
<dbReference type="Pfam" id="PF00089">
    <property type="entry name" value="Trypsin"/>
    <property type="match status" value="1"/>
</dbReference>
<keyword evidence="3" id="KW-0645">Protease</keyword>
<dbReference type="EMBL" id="LSSN01000086">
    <property type="protein sequence ID" value="OMJ25955.1"/>
    <property type="molecule type" value="Genomic_DNA"/>
</dbReference>
<dbReference type="InterPro" id="IPR009003">
    <property type="entry name" value="Peptidase_S1_PA"/>
</dbReference>
<keyword evidence="3" id="KW-0720">Serine protease</keyword>
<gene>
    <name evidence="6" type="ORF">AYI70_g544</name>
</gene>
<sequence>MIKIAIYSIFIASAISAGIRTQPSRKPRIVGGTYAEISEFPYIVAEDIAVADSFGFCGGSLITSKHVITAAHCVYAGESTPVTANSFSIGYGEVDLYKYPQVNPNVKSYTLHPDYKNDDSNKNDIAVLELIEPVDMSVTSFGKIYDLPVTDGLVTTAAGWGDTEGAPDYFLKRTDLIVTSVNNCTRYNKYWNGNNGLTVCVESDGITATCFGDSGGPLSLSNLPGAPIVGITSFFQAHSFRGLKCSSPENTSFFTHVFDHIDFISESIGVPKELLLYSTEGTLEEKDLAIQKITGFKRGSEAPPEEISSSSSSESSSESSTESSSECKSASEYQDLVITSSTSNKMYDLNNPILLPCPGNDFQFDFEVESDYDTYVAFTDQGGYYSSVGITETLIGHVSGSFTKFSGKKFLSASKRASINKRTKNVVSINLTGQTLKFYVDGLLKFQTSKNKNIITQLYLAPFKGKATYSLITSKCVNAVC</sequence>
<dbReference type="InterPro" id="IPR043504">
    <property type="entry name" value="Peptidase_S1_PA_chymotrypsin"/>
</dbReference>
<dbReference type="InterPro" id="IPR001254">
    <property type="entry name" value="Trypsin_dom"/>
</dbReference>
<dbReference type="OrthoDB" id="6380398at2759"/>
<feature type="compositionally biased region" description="Low complexity" evidence="4">
    <location>
        <begin position="301"/>
        <end position="328"/>
    </location>
</feature>
<dbReference type="InterPro" id="IPR033116">
    <property type="entry name" value="TRYPSIN_SER"/>
</dbReference>
<keyword evidence="3" id="KW-0378">Hydrolase</keyword>
<organism evidence="6 7">
    <name type="scientific">Smittium culicis</name>
    <dbReference type="NCBI Taxonomy" id="133412"/>
    <lineage>
        <taxon>Eukaryota</taxon>
        <taxon>Fungi</taxon>
        <taxon>Fungi incertae sedis</taxon>
        <taxon>Zoopagomycota</taxon>
        <taxon>Kickxellomycotina</taxon>
        <taxon>Harpellomycetes</taxon>
        <taxon>Harpellales</taxon>
        <taxon>Legeriomycetaceae</taxon>
        <taxon>Smittium</taxon>
    </lineage>
</organism>
<dbReference type="GO" id="GO:0004252">
    <property type="term" value="F:serine-type endopeptidase activity"/>
    <property type="evidence" value="ECO:0007669"/>
    <property type="project" value="InterPro"/>
</dbReference>
<evidence type="ECO:0000313" key="6">
    <source>
        <dbReference type="EMBL" id="OMJ25955.1"/>
    </source>
</evidence>
<proteinExistence type="inferred from homology"/>
<dbReference type="Gene3D" id="2.40.10.10">
    <property type="entry name" value="Trypsin-like serine proteases"/>
    <property type="match status" value="1"/>
</dbReference>
<comment type="caution">
    <text evidence="6">The sequence shown here is derived from an EMBL/GenBank/DDBJ whole genome shotgun (WGS) entry which is preliminary data.</text>
</comment>
<dbReference type="PANTHER" id="PTHR24276:SF91">
    <property type="entry name" value="AT26814P-RELATED"/>
    <property type="match status" value="1"/>
</dbReference>
<dbReference type="AlphaFoldDB" id="A0A1R1YGL5"/>
<dbReference type="Proteomes" id="UP000187283">
    <property type="component" value="Unassembled WGS sequence"/>
</dbReference>
<dbReference type="InterPro" id="IPR050430">
    <property type="entry name" value="Peptidase_S1"/>
</dbReference>
<keyword evidence="2" id="KW-1015">Disulfide bond</keyword>
<protein>
    <submittedName>
        <fullName evidence="6">Chymotrypsin-like elastase family member 2A</fullName>
    </submittedName>
</protein>
<reference evidence="6 7" key="1">
    <citation type="submission" date="2017-01" db="EMBL/GenBank/DDBJ databases">
        <authorList>
            <person name="Mah S.A."/>
            <person name="Swanson W.J."/>
            <person name="Moy G.W."/>
            <person name="Vacquier V.D."/>
        </authorList>
    </citation>
    <scope>NUCLEOTIDE SEQUENCE [LARGE SCALE GENOMIC DNA]</scope>
    <source>
        <strain evidence="6 7">GSMNP</strain>
    </source>
</reference>